<dbReference type="STRING" id="101091.A0A1C7MW96"/>
<dbReference type="AlphaFoldDB" id="A0A1C7MW96"/>
<dbReference type="InParanoid" id="A0A1C7MW96"/>
<keyword evidence="6" id="KW-1185">Reference proteome</keyword>
<keyword evidence="2" id="KW-0175">Coiled coil</keyword>
<protein>
    <recommendedName>
        <fullName evidence="4">Ras-GEF domain-containing protein</fullName>
    </recommendedName>
</protein>
<dbReference type="SMART" id="SM00147">
    <property type="entry name" value="RasGEF"/>
    <property type="match status" value="1"/>
</dbReference>
<evidence type="ECO:0000259" key="4">
    <source>
        <dbReference type="PROSITE" id="PS50009"/>
    </source>
</evidence>
<dbReference type="Gene3D" id="1.10.840.10">
    <property type="entry name" value="Ras guanine-nucleotide exchange factors catalytic domain"/>
    <property type="match status" value="1"/>
</dbReference>
<sequence length="621" mass="71360">MQQKTLNRLPQVPLSPLIQISRDYAKSLAMTTKSLSEENNNLATLKKDFTEQSERLEELKKRMQSIQCALLTDLNIYDIAKEIAYVNCSLFRMVKLDERILCDFDRQSNIIPLLDFHHYLSHALAHIVIYASPNPAVVAQLIQLAYILLHIYRDFSGCTAVLTCLQMPSVQRLSPLWQQCPSKLLDVYQALVTMVSPQNGYEAYHHQLWLHTSQFLDISPTKSQMIAVPFMQAHLNKIRQLVDQERLSSPFIHHNTVEVILSESSQQSLYSITHILRFCQQHAHLDAAELERYAVPSFPPRRRQSRRISFQSNHSHHRRSNQTIRLSIPPSHELDLLKSNQTIYHWLVSRAYLTRTQLHNESVCVKPLEQGESEVAEENDEDDIYWEFFREEKVVCVNIGHLTSTTATTTPSTTRVDDLEEDTQAVVDQLTIHPPPPLPPPESTSNAAHVTIPTTSPENDKTEAEAKPDIPSIQNQIPTSKPILSPSAPEFIPQHLNEPVRRYISDDDQDDDDVIILTEEDDEEWTGYPLENTSSHITSSEEEWTGYPMTSSQDEDEDEIWRGYPMPQDEEEEQHISSPTSPFTPREEITEEWKGYKKTLEDTHQSSLRLANDTSLFHSTQ</sequence>
<evidence type="ECO:0000256" key="3">
    <source>
        <dbReference type="SAM" id="MobiDB-lite"/>
    </source>
</evidence>
<dbReference type="OrthoDB" id="10254377at2759"/>
<feature type="region of interest" description="Disordered" evidence="3">
    <location>
        <begin position="436"/>
        <end position="475"/>
    </location>
</feature>
<dbReference type="InterPro" id="IPR001895">
    <property type="entry name" value="RASGEF_cat_dom"/>
</dbReference>
<keyword evidence="1" id="KW-0344">Guanine-nucleotide releasing factor</keyword>
<feature type="region of interest" description="Disordered" evidence="3">
    <location>
        <begin position="519"/>
        <end position="590"/>
    </location>
</feature>
<dbReference type="InterPro" id="IPR036964">
    <property type="entry name" value="RASGEF_cat_dom_sf"/>
</dbReference>
<dbReference type="Pfam" id="PF00617">
    <property type="entry name" value="RasGEF"/>
    <property type="match status" value="1"/>
</dbReference>
<feature type="compositionally biased region" description="Polar residues" evidence="3">
    <location>
        <begin position="443"/>
        <end position="457"/>
    </location>
</feature>
<feature type="domain" description="Ras-GEF" evidence="4">
    <location>
        <begin position="75"/>
        <end position="313"/>
    </location>
</feature>
<dbReference type="GO" id="GO:0005085">
    <property type="term" value="F:guanyl-nucleotide exchange factor activity"/>
    <property type="evidence" value="ECO:0007669"/>
    <property type="project" value="UniProtKB-KW"/>
</dbReference>
<evidence type="ECO:0000256" key="1">
    <source>
        <dbReference type="PROSITE-ProRule" id="PRU00168"/>
    </source>
</evidence>
<feature type="coiled-coil region" evidence="2">
    <location>
        <begin position="35"/>
        <end position="69"/>
    </location>
</feature>
<dbReference type="PROSITE" id="PS50009">
    <property type="entry name" value="RASGEF_CAT"/>
    <property type="match status" value="1"/>
</dbReference>
<gene>
    <name evidence="5" type="ORF">A0J61_10851</name>
</gene>
<dbReference type="EMBL" id="LUGH01001446">
    <property type="protein sequence ID" value="OBZ81100.1"/>
    <property type="molecule type" value="Genomic_DNA"/>
</dbReference>
<dbReference type="GO" id="GO:0007264">
    <property type="term" value="P:small GTPase-mediated signal transduction"/>
    <property type="evidence" value="ECO:0007669"/>
    <property type="project" value="InterPro"/>
</dbReference>
<feature type="compositionally biased region" description="Basic and acidic residues" evidence="3">
    <location>
        <begin position="458"/>
        <end position="468"/>
    </location>
</feature>
<dbReference type="Proteomes" id="UP000093000">
    <property type="component" value="Unassembled WGS sequence"/>
</dbReference>
<comment type="caution">
    <text evidence="5">The sequence shown here is derived from an EMBL/GenBank/DDBJ whole genome shotgun (WGS) entry which is preliminary data.</text>
</comment>
<feature type="region of interest" description="Disordered" evidence="3">
    <location>
        <begin position="300"/>
        <end position="325"/>
    </location>
</feature>
<evidence type="ECO:0000313" key="6">
    <source>
        <dbReference type="Proteomes" id="UP000093000"/>
    </source>
</evidence>
<accession>A0A1C7MW96</accession>
<dbReference type="SUPFAM" id="SSF48366">
    <property type="entry name" value="Ras GEF"/>
    <property type="match status" value="1"/>
</dbReference>
<proteinExistence type="predicted"/>
<name>A0A1C7MW96_9FUNG</name>
<reference evidence="5 6" key="1">
    <citation type="submission" date="2016-03" db="EMBL/GenBank/DDBJ databases">
        <title>Choanephora cucurbitarum.</title>
        <authorList>
            <person name="Min B."/>
            <person name="Park H."/>
            <person name="Park J.-H."/>
            <person name="Shin H.-D."/>
            <person name="Choi I.-G."/>
        </authorList>
    </citation>
    <scope>NUCLEOTIDE SEQUENCE [LARGE SCALE GENOMIC DNA]</scope>
    <source>
        <strain evidence="5 6">KUS-F28377</strain>
    </source>
</reference>
<evidence type="ECO:0000313" key="5">
    <source>
        <dbReference type="EMBL" id="OBZ81100.1"/>
    </source>
</evidence>
<organism evidence="5 6">
    <name type="scientific">Choanephora cucurbitarum</name>
    <dbReference type="NCBI Taxonomy" id="101091"/>
    <lineage>
        <taxon>Eukaryota</taxon>
        <taxon>Fungi</taxon>
        <taxon>Fungi incertae sedis</taxon>
        <taxon>Mucoromycota</taxon>
        <taxon>Mucoromycotina</taxon>
        <taxon>Mucoromycetes</taxon>
        <taxon>Mucorales</taxon>
        <taxon>Mucorineae</taxon>
        <taxon>Choanephoraceae</taxon>
        <taxon>Choanephoroideae</taxon>
        <taxon>Choanephora</taxon>
    </lineage>
</organism>
<dbReference type="InterPro" id="IPR023578">
    <property type="entry name" value="Ras_GEF_dom_sf"/>
</dbReference>
<evidence type="ECO:0000256" key="2">
    <source>
        <dbReference type="SAM" id="Coils"/>
    </source>
</evidence>